<comment type="caution">
    <text evidence="2">The sequence shown here is derived from an EMBL/GenBank/DDBJ whole genome shotgun (WGS) entry which is preliminary data.</text>
</comment>
<reference evidence="2 3" key="1">
    <citation type="submission" date="2010-04" db="EMBL/GenBank/DDBJ databases">
        <authorList>
            <person name="Qin X."/>
            <person name="Bachman B."/>
            <person name="Battles P."/>
            <person name="Bell A."/>
            <person name="Bess C."/>
            <person name="Bickham C."/>
            <person name="Chaboub L."/>
            <person name="Chen D."/>
            <person name="Coyle M."/>
            <person name="Deiros D.R."/>
            <person name="Dinh H."/>
            <person name="Forbes L."/>
            <person name="Fowler G."/>
            <person name="Francisco L."/>
            <person name="Fu Q."/>
            <person name="Gubbala S."/>
            <person name="Hale W."/>
            <person name="Han Y."/>
            <person name="Hemphill L."/>
            <person name="Highlander S.K."/>
            <person name="Hirani K."/>
            <person name="Hogues M."/>
            <person name="Jackson L."/>
            <person name="Jakkamsetti A."/>
            <person name="Javaid M."/>
            <person name="Jiang H."/>
            <person name="Korchina V."/>
            <person name="Kovar C."/>
            <person name="Lara F."/>
            <person name="Lee S."/>
            <person name="Mata R."/>
            <person name="Mathew T."/>
            <person name="Moen C."/>
            <person name="Morales K."/>
            <person name="Munidasa M."/>
            <person name="Nazareth L."/>
            <person name="Ngo R."/>
            <person name="Nguyen L."/>
            <person name="Okwuonu G."/>
            <person name="Ongeri F."/>
            <person name="Patil S."/>
            <person name="Petrosino J."/>
            <person name="Pham C."/>
            <person name="Pham P."/>
            <person name="Pu L.-L."/>
            <person name="Puazo M."/>
            <person name="Raj R."/>
            <person name="Reid J."/>
            <person name="Rouhana J."/>
            <person name="Saada N."/>
            <person name="Shang Y."/>
            <person name="Simmons D."/>
            <person name="Thornton R."/>
            <person name="Warren J."/>
            <person name="Weissenberger G."/>
            <person name="Zhang J."/>
            <person name="Zhang L."/>
            <person name="Zhou C."/>
            <person name="Zhu D."/>
            <person name="Muzny D."/>
            <person name="Worley K."/>
            <person name="Gibbs R."/>
        </authorList>
    </citation>
    <scope>NUCLEOTIDE SEQUENCE [LARGE SCALE GENOMIC DNA]</scope>
    <source>
        <strain evidence="2 3">ATCC 49957</strain>
    </source>
</reference>
<feature type="region of interest" description="Disordered" evidence="1">
    <location>
        <begin position="1"/>
        <end position="60"/>
    </location>
</feature>
<proteinExistence type="predicted"/>
<organism evidence="2 3">
    <name type="scientific">Pseudoroseomonas cervicalis ATCC 49957</name>
    <dbReference type="NCBI Taxonomy" id="525371"/>
    <lineage>
        <taxon>Bacteria</taxon>
        <taxon>Pseudomonadati</taxon>
        <taxon>Pseudomonadota</taxon>
        <taxon>Alphaproteobacteria</taxon>
        <taxon>Acetobacterales</taxon>
        <taxon>Roseomonadaceae</taxon>
        <taxon>Roseomonas</taxon>
    </lineage>
</organism>
<keyword evidence="3" id="KW-1185">Reference proteome</keyword>
<dbReference type="Proteomes" id="UP000005324">
    <property type="component" value="Unassembled WGS sequence"/>
</dbReference>
<sequence>PGRLGPVAPGSGRPGRGAAGPGSGWRRAAPRRARAPGTGRRRRSWRTGSSCASAGFPCWA</sequence>
<evidence type="ECO:0000256" key="1">
    <source>
        <dbReference type="SAM" id="MobiDB-lite"/>
    </source>
</evidence>
<dbReference type="AlphaFoldDB" id="D5RNN7"/>
<feature type="compositionally biased region" description="Gly residues" evidence="1">
    <location>
        <begin position="12"/>
        <end position="23"/>
    </location>
</feature>
<evidence type="ECO:0000313" key="3">
    <source>
        <dbReference type="Proteomes" id="UP000005324"/>
    </source>
</evidence>
<protein>
    <submittedName>
        <fullName evidence="2">Uncharacterized protein</fullName>
    </submittedName>
</protein>
<accession>D5RNN7</accession>
<dbReference type="EMBL" id="ADVL01000519">
    <property type="protein sequence ID" value="EFH11080.1"/>
    <property type="molecule type" value="Genomic_DNA"/>
</dbReference>
<feature type="compositionally biased region" description="Basic residues" evidence="1">
    <location>
        <begin position="28"/>
        <end position="45"/>
    </location>
</feature>
<gene>
    <name evidence="2" type="ORF">HMPREF0731_2698</name>
</gene>
<name>D5RNN7_9PROT</name>
<evidence type="ECO:0000313" key="2">
    <source>
        <dbReference type="EMBL" id="EFH11080.1"/>
    </source>
</evidence>
<dbReference type="HOGENOM" id="CLU_2928333_0_0_5"/>
<feature type="non-terminal residue" evidence="2">
    <location>
        <position position="1"/>
    </location>
</feature>